<dbReference type="InterPro" id="IPR050268">
    <property type="entry name" value="NADH-dep_flavin_reductase"/>
</dbReference>
<dbReference type="Gene3D" id="2.30.110.10">
    <property type="entry name" value="Electron Transport, Fmn-binding Protein, Chain A"/>
    <property type="match status" value="1"/>
</dbReference>
<gene>
    <name evidence="4" type="ORF">A4U53_15565</name>
</gene>
<dbReference type="InterPro" id="IPR012349">
    <property type="entry name" value="Split_barrel_FMN-bd"/>
</dbReference>
<proteinExistence type="inferred from homology"/>
<dbReference type="EMBL" id="LWBS01000077">
    <property type="protein sequence ID" value="OAP96016.1"/>
    <property type="molecule type" value="Genomic_DNA"/>
</dbReference>
<dbReference type="GO" id="GO:0010181">
    <property type="term" value="F:FMN binding"/>
    <property type="evidence" value="ECO:0007669"/>
    <property type="project" value="InterPro"/>
</dbReference>
<dbReference type="GO" id="GO:0042602">
    <property type="term" value="F:riboflavin reductase (NADPH) activity"/>
    <property type="evidence" value="ECO:0007669"/>
    <property type="project" value="TreeGrafter"/>
</dbReference>
<evidence type="ECO:0000313" key="4">
    <source>
        <dbReference type="EMBL" id="OAP96016.1"/>
    </source>
</evidence>
<dbReference type="AlphaFoldDB" id="A0A179BWL1"/>
<name>A0A179BWL1_RHILE</name>
<dbReference type="SMART" id="SM00903">
    <property type="entry name" value="Flavin_Reduct"/>
    <property type="match status" value="1"/>
</dbReference>
<evidence type="ECO:0000259" key="3">
    <source>
        <dbReference type="SMART" id="SM00903"/>
    </source>
</evidence>
<comment type="caution">
    <text evidence="4">The sequence shown here is derived from an EMBL/GenBank/DDBJ whole genome shotgun (WGS) entry which is preliminary data.</text>
</comment>
<evidence type="ECO:0000256" key="2">
    <source>
        <dbReference type="ARBA" id="ARBA00023002"/>
    </source>
</evidence>
<comment type="similarity">
    <text evidence="1">Belongs to the non-flavoprotein flavin reductase family.</text>
</comment>
<protein>
    <submittedName>
        <fullName evidence="4">Flavin reductase</fullName>
    </submittedName>
</protein>
<organism evidence="4">
    <name type="scientific">Rhizobium leguminosarum</name>
    <dbReference type="NCBI Taxonomy" id="384"/>
    <lineage>
        <taxon>Bacteria</taxon>
        <taxon>Pseudomonadati</taxon>
        <taxon>Pseudomonadota</taxon>
        <taxon>Alphaproteobacteria</taxon>
        <taxon>Hyphomicrobiales</taxon>
        <taxon>Rhizobiaceae</taxon>
        <taxon>Rhizobium/Agrobacterium group</taxon>
        <taxon>Rhizobium</taxon>
    </lineage>
</organism>
<reference evidence="4" key="1">
    <citation type="submission" date="2016-04" db="EMBL/GenBank/DDBJ databases">
        <title>Fast-growing isolate from the root nodules of Vavilovia formosa.</title>
        <authorList>
            <person name="Kimeklis A."/>
            <person name="Safronova V."/>
            <person name="Belimov A."/>
            <person name="Andronov E."/>
        </authorList>
    </citation>
    <scope>NUCLEOTIDE SEQUENCE [LARGE SCALE GENOMIC DNA]</scope>
    <source>
        <strain evidence="4">Vaf-46</strain>
    </source>
</reference>
<sequence length="179" mass="19272">MSVEALISEADFKLSMRHLAGAVSVITVGDGQDRTGFTATSVSSLSAELPSVIVSVNRASSSWPALQRYGCFCVNVLAANQQQVAQSFAGLDGRKGAERYGDAGWYRLKTGAAALENALTVLDCKLETAFHYHSHAILVGHIRAIEIRQGIGPLLYWRGGYHELPADVDRRNLAKALGQ</sequence>
<dbReference type="InterPro" id="IPR002563">
    <property type="entry name" value="Flavin_Rdtase-like_dom"/>
</dbReference>
<dbReference type="PANTHER" id="PTHR30466">
    <property type="entry name" value="FLAVIN REDUCTASE"/>
    <property type="match status" value="1"/>
</dbReference>
<dbReference type="Pfam" id="PF01613">
    <property type="entry name" value="Flavin_Reduct"/>
    <property type="match status" value="1"/>
</dbReference>
<keyword evidence="2" id="KW-0560">Oxidoreductase</keyword>
<evidence type="ECO:0000256" key="1">
    <source>
        <dbReference type="ARBA" id="ARBA00008898"/>
    </source>
</evidence>
<dbReference type="PANTHER" id="PTHR30466:SF11">
    <property type="entry name" value="FLAVIN-DEPENDENT MONOOXYGENASE, REDUCTASE SUBUNIT HSAB"/>
    <property type="match status" value="1"/>
</dbReference>
<dbReference type="SUPFAM" id="SSF50475">
    <property type="entry name" value="FMN-binding split barrel"/>
    <property type="match status" value="1"/>
</dbReference>
<dbReference type="eggNOG" id="COG1853">
    <property type="taxonomic scope" value="Bacteria"/>
</dbReference>
<accession>A0A179BWL1</accession>
<feature type="domain" description="Flavin reductase like" evidence="3">
    <location>
        <begin position="16"/>
        <end position="163"/>
    </location>
</feature>